<feature type="domain" description="MgtC/SapB/SrpB/YhiD N-terminal" evidence="8">
    <location>
        <begin position="10"/>
        <end position="134"/>
    </location>
</feature>
<dbReference type="PRINTS" id="PR01837">
    <property type="entry name" value="MGTCSAPBPROT"/>
</dbReference>
<comment type="subcellular location">
    <subcellularLocation>
        <location evidence="1">Cell membrane</location>
        <topology evidence="1">Multi-pass membrane protein</topology>
    </subcellularLocation>
</comment>
<keyword evidence="4 7" id="KW-0812">Transmembrane</keyword>
<keyword evidence="5 7" id="KW-1133">Transmembrane helix</keyword>
<keyword evidence="11" id="KW-1185">Reference proteome</keyword>
<accession>A0AAW7JMD7</accession>
<dbReference type="EMBL" id="JAUEIF010000006">
    <property type="protein sequence ID" value="MDN0025438.1"/>
    <property type="molecule type" value="Genomic_DNA"/>
</dbReference>
<evidence type="ECO:0000256" key="3">
    <source>
        <dbReference type="ARBA" id="ARBA00022475"/>
    </source>
</evidence>
<evidence type="ECO:0000313" key="9">
    <source>
        <dbReference type="EMBL" id="MDN0022565.1"/>
    </source>
</evidence>
<dbReference type="InterPro" id="IPR003416">
    <property type="entry name" value="MgtC/SapB/SrpB/YhiD_fam"/>
</dbReference>
<evidence type="ECO:0000256" key="5">
    <source>
        <dbReference type="ARBA" id="ARBA00022989"/>
    </source>
</evidence>
<dbReference type="Pfam" id="PF02308">
    <property type="entry name" value="MgtC"/>
    <property type="match status" value="1"/>
</dbReference>
<comment type="similarity">
    <text evidence="2">Belongs to the MgtC/SapB family.</text>
</comment>
<dbReference type="PANTHER" id="PTHR33778:SF1">
    <property type="entry name" value="MAGNESIUM TRANSPORTER YHID-RELATED"/>
    <property type="match status" value="1"/>
</dbReference>
<dbReference type="RefSeq" id="WP_021992939.1">
    <property type="nucleotide sequence ID" value="NZ_CALUKV010000001.1"/>
</dbReference>
<name>A0AAW7JMD7_9BACT</name>
<reference evidence="10" key="2">
    <citation type="submission" date="2023-08" db="EMBL/GenBank/DDBJ databases">
        <title>Identification and characterization of horizontal gene transfer across gut microbiota members of farm animals based on homology search.</title>
        <authorList>
            <person name="Schwarzerova J."/>
            <person name="Nykrynova M."/>
            <person name="Jureckova K."/>
            <person name="Cejkova D."/>
            <person name="Rychlik I."/>
        </authorList>
    </citation>
    <scope>NUCLEOTIDE SEQUENCE</scope>
    <source>
        <strain evidence="10">ET15</strain>
        <strain evidence="9">ET37</strain>
    </source>
</reference>
<dbReference type="PANTHER" id="PTHR33778">
    <property type="entry name" value="PROTEIN MGTC"/>
    <property type="match status" value="1"/>
</dbReference>
<feature type="transmembrane region" description="Helical" evidence="7">
    <location>
        <begin position="6"/>
        <end position="22"/>
    </location>
</feature>
<keyword evidence="6 7" id="KW-0472">Membrane</keyword>
<evidence type="ECO:0000313" key="11">
    <source>
        <dbReference type="Proteomes" id="UP001167831"/>
    </source>
</evidence>
<gene>
    <name evidence="9" type="ORF">QVN81_05930</name>
    <name evidence="10" type="ORF">QVN84_07895</name>
</gene>
<dbReference type="Proteomes" id="UP001168478">
    <property type="component" value="Unassembled WGS sequence"/>
</dbReference>
<sequence>MSYDFIIRILAAAIIGGVIGIEREYRAKEAGFRTHFLVALGSALFMVVSQFGFEQTGGTVGNISIDPSRIASQVVTGIGFIGGGIIIFQKHAVRGLTTAAGLWVTSAIGLACGSGLYFLATVTMILVLICLEVLYFAVRGVESKRITVTFAPLSKNMVGGIIDTLKKDGMDVKSYHIKHYSDNNSMHYSMNVDISIRGNHFEETIKKILTDFEGVSIDEIE</sequence>
<feature type="transmembrane region" description="Helical" evidence="7">
    <location>
        <begin position="34"/>
        <end position="51"/>
    </location>
</feature>
<proteinExistence type="inferred from homology"/>
<dbReference type="EMBL" id="JAUEIE010000004">
    <property type="protein sequence ID" value="MDN0022565.1"/>
    <property type="molecule type" value="Genomic_DNA"/>
</dbReference>
<dbReference type="GO" id="GO:0005886">
    <property type="term" value="C:plasma membrane"/>
    <property type="evidence" value="ECO:0007669"/>
    <property type="project" value="UniProtKB-SubCell"/>
</dbReference>
<evidence type="ECO:0000256" key="7">
    <source>
        <dbReference type="SAM" id="Phobius"/>
    </source>
</evidence>
<comment type="caution">
    <text evidence="10">The sequence shown here is derived from an EMBL/GenBank/DDBJ whole genome shotgun (WGS) entry which is preliminary data.</text>
</comment>
<evidence type="ECO:0000313" key="10">
    <source>
        <dbReference type="EMBL" id="MDN0025438.1"/>
    </source>
</evidence>
<dbReference type="Proteomes" id="UP001167831">
    <property type="component" value="Unassembled WGS sequence"/>
</dbReference>
<reference evidence="10" key="1">
    <citation type="submission" date="2023-06" db="EMBL/GenBank/DDBJ databases">
        <authorList>
            <person name="Zeman M."/>
            <person name="Kubasova T."/>
            <person name="Jahodarova E."/>
            <person name="Nykrynova M."/>
            <person name="Rychlik I."/>
        </authorList>
    </citation>
    <scope>NUCLEOTIDE SEQUENCE</scope>
    <source>
        <strain evidence="10">ET15</strain>
        <strain evidence="9">ET37</strain>
    </source>
</reference>
<evidence type="ECO:0000259" key="8">
    <source>
        <dbReference type="Pfam" id="PF02308"/>
    </source>
</evidence>
<organism evidence="10 12">
    <name type="scientific">Leyella lascolaii</name>
    <dbReference type="NCBI Taxonomy" id="1776379"/>
    <lineage>
        <taxon>Bacteria</taxon>
        <taxon>Pseudomonadati</taxon>
        <taxon>Bacteroidota</taxon>
        <taxon>Bacteroidia</taxon>
        <taxon>Bacteroidales</taxon>
        <taxon>Prevotellaceae</taxon>
        <taxon>Leyella</taxon>
    </lineage>
</organism>
<dbReference type="AlphaFoldDB" id="A0AAW7JMD7"/>
<dbReference type="InterPro" id="IPR049177">
    <property type="entry name" value="MgtC_SapB_SrpB_YhiD_N"/>
</dbReference>
<feature type="transmembrane region" description="Helical" evidence="7">
    <location>
        <begin position="71"/>
        <end position="88"/>
    </location>
</feature>
<feature type="transmembrane region" description="Helical" evidence="7">
    <location>
        <begin position="95"/>
        <end position="111"/>
    </location>
</feature>
<feature type="transmembrane region" description="Helical" evidence="7">
    <location>
        <begin position="117"/>
        <end position="138"/>
    </location>
</feature>
<evidence type="ECO:0000256" key="4">
    <source>
        <dbReference type="ARBA" id="ARBA00022692"/>
    </source>
</evidence>
<keyword evidence="3" id="KW-1003">Cell membrane</keyword>
<evidence type="ECO:0000256" key="2">
    <source>
        <dbReference type="ARBA" id="ARBA00009298"/>
    </source>
</evidence>
<protein>
    <submittedName>
        <fullName evidence="10">MgtC/SapB family protein</fullName>
    </submittedName>
</protein>
<evidence type="ECO:0000256" key="1">
    <source>
        <dbReference type="ARBA" id="ARBA00004651"/>
    </source>
</evidence>
<evidence type="ECO:0000313" key="12">
    <source>
        <dbReference type="Proteomes" id="UP001168478"/>
    </source>
</evidence>
<evidence type="ECO:0000256" key="6">
    <source>
        <dbReference type="ARBA" id="ARBA00023136"/>
    </source>
</evidence>